<keyword evidence="2" id="KW-1185">Reference proteome</keyword>
<reference evidence="2" key="1">
    <citation type="submission" date="2017-11" db="EMBL/GenBank/DDBJ databases">
        <authorList>
            <person name="Lima N.C."/>
            <person name="Parody-Merino A.M."/>
            <person name="Battley P.F."/>
            <person name="Fidler A.E."/>
            <person name="Prosdocimi F."/>
        </authorList>
    </citation>
    <scope>NUCLEOTIDE SEQUENCE [LARGE SCALE GENOMIC DNA]</scope>
</reference>
<evidence type="ECO:0000313" key="1">
    <source>
        <dbReference type="EMBL" id="PKU44834.1"/>
    </source>
</evidence>
<dbReference type="Proteomes" id="UP000233556">
    <property type="component" value="Unassembled WGS sequence"/>
</dbReference>
<protein>
    <submittedName>
        <fullName evidence="1">Werner syndrome atp-dependent helicase isoform x4</fullName>
    </submittedName>
</protein>
<dbReference type="GO" id="GO:0004386">
    <property type="term" value="F:helicase activity"/>
    <property type="evidence" value="ECO:0007669"/>
    <property type="project" value="UniProtKB-KW"/>
</dbReference>
<gene>
    <name evidence="1" type="ORF">llap_4858</name>
</gene>
<keyword evidence="1" id="KW-0067">ATP-binding</keyword>
<keyword evidence="1" id="KW-0547">Nucleotide-binding</keyword>
<dbReference type="AlphaFoldDB" id="A0A2I0UFK8"/>
<proteinExistence type="predicted"/>
<evidence type="ECO:0000313" key="2">
    <source>
        <dbReference type="Proteomes" id="UP000233556"/>
    </source>
</evidence>
<dbReference type="OrthoDB" id="9400575at2759"/>
<name>A0A2I0UFK8_LIMLA</name>
<accession>A0A2I0UFK8</accession>
<reference evidence="2" key="2">
    <citation type="submission" date="2017-12" db="EMBL/GenBank/DDBJ databases">
        <title>Genome sequence of the Bar-tailed Godwit (Limosa lapponica baueri).</title>
        <authorList>
            <person name="Lima N.C.B."/>
            <person name="Parody-Merino A.M."/>
            <person name="Battley P.F."/>
            <person name="Fidler A.E."/>
            <person name="Prosdocimi F."/>
        </authorList>
    </citation>
    <scope>NUCLEOTIDE SEQUENCE [LARGE SCALE GENOMIC DNA]</scope>
</reference>
<keyword evidence="1" id="KW-0347">Helicase</keyword>
<sequence length="122" mass="13490">MQPRMQLAFWSTSTHGQLMLSFLSTNTPKSFSSGLLSIHSLPKENCLGLPSPICRTLHLALLNFMRFALAHMPVQVPLDGIPSLQHVDCATQLGVDVKLAEDALYLTVHAIDKDVKQCLSQY</sequence>
<keyword evidence="1" id="KW-0378">Hydrolase</keyword>
<dbReference type="EMBL" id="KZ505800">
    <property type="protein sequence ID" value="PKU44834.1"/>
    <property type="molecule type" value="Genomic_DNA"/>
</dbReference>
<organism evidence="1 2">
    <name type="scientific">Limosa lapponica baueri</name>
    <dbReference type="NCBI Taxonomy" id="1758121"/>
    <lineage>
        <taxon>Eukaryota</taxon>
        <taxon>Metazoa</taxon>
        <taxon>Chordata</taxon>
        <taxon>Craniata</taxon>
        <taxon>Vertebrata</taxon>
        <taxon>Euteleostomi</taxon>
        <taxon>Archelosauria</taxon>
        <taxon>Archosauria</taxon>
        <taxon>Dinosauria</taxon>
        <taxon>Saurischia</taxon>
        <taxon>Theropoda</taxon>
        <taxon>Coelurosauria</taxon>
        <taxon>Aves</taxon>
        <taxon>Neognathae</taxon>
        <taxon>Neoaves</taxon>
        <taxon>Charadriiformes</taxon>
        <taxon>Scolopacidae</taxon>
        <taxon>Limosa</taxon>
    </lineage>
</organism>